<dbReference type="PANTHER" id="PTHR18806">
    <property type="entry name" value="RBM25 PROTEIN"/>
    <property type="match status" value="1"/>
</dbReference>
<keyword evidence="6" id="KW-1185">Reference proteome</keyword>
<keyword evidence="1" id="KW-0694">RNA-binding</keyword>
<reference evidence="5 6" key="1">
    <citation type="journal article" date="2018" name="Sci. Rep.">
        <title>Raphidocelis subcapitata (=Pseudokirchneriella subcapitata) provides an insight into genome evolution and environmental adaptations in the Sphaeropleales.</title>
        <authorList>
            <person name="Suzuki S."/>
            <person name="Yamaguchi H."/>
            <person name="Nakajima N."/>
            <person name="Kawachi M."/>
        </authorList>
    </citation>
    <scope>NUCLEOTIDE SEQUENCE [LARGE SCALE GENOMIC DNA]</scope>
    <source>
        <strain evidence="5 6">NIES-35</strain>
    </source>
</reference>
<evidence type="ECO:0000313" key="6">
    <source>
        <dbReference type="Proteomes" id="UP000247498"/>
    </source>
</evidence>
<dbReference type="InterPro" id="IPR002483">
    <property type="entry name" value="PWI_dom"/>
</dbReference>
<dbReference type="AlphaFoldDB" id="A0A2V0NPT7"/>
<feature type="compositionally biased region" description="Basic and acidic residues" evidence="2">
    <location>
        <begin position="305"/>
        <end position="339"/>
    </location>
</feature>
<dbReference type="Pfam" id="PF01480">
    <property type="entry name" value="PWI"/>
    <property type="match status" value="1"/>
</dbReference>
<dbReference type="InterPro" id="IPR052768">
    <property type="entry name" value="RBM25"/>
</dbReference>
<evidence type="ECO:0000256" key="1">
    <source>
        <dbReference type="PROSITE-ProRule" id="PRU00176"/>
    </source>
</evidence>
<dbReference type="InterPro" id="IPR012677">
    <property type="entry name" value="Nucleotide-bd_a/b_plait_sf"/>
</dbReference>
<dbReference type="EMBL" id="BDRX01000011">
    <property type="protein sequence ID" value="GBF89651.1"/>
    <property type="molecule type" value="Genomic_DNA"/>
</dbReference>
<evidence type="ECO:0000256" key="2">
    <source>
        <dbReference type="SAM" id="MobiDB-lite"/>
    </source>
</evidence>
<dbReference type="CDD" id="cd12446">
    <property type="entry name" value="RRM_RBM25"/>
    <property type="match status" value="1"/>
</dbReference>
<dbReference type="PROSITE" id="PS51025">
    <property type="entry name" value="PWI"/>
    <property type="match status" value="1"/>
</dbReference>
<name>A0A2V0NPT7_9CHLO</name>
<evidence type="ECO:0000259" key="3">
    <source>
        <dbReference type="PROSITE" id="PS50102"/>
    </source>
</evidence>
<dbReference type="InterPro" id="IPR034268">
    <property type="entry name" value="RBM25_RRM"/>
</dbReference>
<dbReference type="STRING" id="307507.A0A2V0NPT7"/>
<feature type="compositionally biased region" description="Low complexity" evidence="2">
    <location>
        <begin position="420"/>
        <end position="441"/>
    </location>
</feature>
<feature type="region of interest" description="Disordered" evidence="2">
    <location>
        <begin position="176"/>
        <end position="202"/>
    </location>
</feature>
<gene>
    <name evidence="5" type="ORF">Rsub_02369</name>
</gene>
<dbReference type="Proteomes" id="UP000247498">
    <property type="component" value="Unassembled WGS sequence"/>
</dbReference>
<dbReference type="SMART" id="SM00360">
    <property type="entry name" value="RRM"/>
    <property type="match status" value="1"/>
</dbReference>
<proteinExistence type="predicted"/>
<dbReference type="SMART" id="SM00311">
    <property type="entry name" value="PWI"/>
    <property type="match status" value="1"/>
</dbReference>
<dbReference type="GO" id="GO:0003723">
    <property type="term" value="F:RNA binding"/>
    <property type="evidence" value="ECO:0007669"/>
    <property type="project" value="UniProtKB-UniRule"/>
</dbReference>
<dbReference type="PANTHER" id="PTHR18806:SF4">
    <property type="entry name" value="RNA-BINDING PROTEIN 25"/>
    <property type="match status" value="1"/>
</dbReference>
<dbReference type="InParanoid" id="A0A2V0NPT7"/>
<dbReference type="OrthoDB" id="6275295at2759"/>
<dbReference type="InterPro" id="IPR035979">
    <property type="entry name" value="RBD_domain_sf"/>
</dbReference>
<accession>A0A2V0NPT7</accession>
<feature type="domain" description="RRM" evidence="3">
    <location>
        <begin position="79"/>
        <end position="157"/>
    </location>
</feature>
<evidence type="ECO:0008006" key="7">
    <source>
        <dbReference type="Google" id="ProtNLM"/>
    </source>
</evidence>
<feature type="compositionally biased region" description="Basic and acidic residues" evidence="2">
    <location>
        <begin position="357"/>
        <end position="382"/>
    </location>
</feature>
<evidence type="ECO:0000259" key="4">
    <source>
        <dbReference type="PROSITE" id="PS51025"/>
    </source>
</evidence>
<dbReference type="Gene3D" id="1.20.1390.10">
    <property type="entry name" value="PWI domain"/>
    <property type="match status" value="1"/>
</dbReference>
<dbReference type="InterPro" id="IPR000504">
    <property type="entry name" value="RRM_dom"/>
</dbReference>
<sequence length="679" mass="72195">MSFPPFGGGGFPPRGPPNMMPGFGPPFMGGMPMMGMRPPMMPGMGPPPGPVPGMARPPGPMPGAPPMPFVPRASVAKATLVYVGKIATTVPDAVIRRLLEACGKVVTWKPTLDPLSGAPKGFGFCEFEDAEGVLRSIRLLNGVKLDGQELLLKSNSATQKYLEAYEAERDATRAARAAAAAEAGEGGDKGGGEGEELTDEQKDDAALATVMEIASEREAAAATSKAVNEVLSVAVGGPGGRDAGPHGGGGHEVPRLGGRGGGGDDERDGEALLLERERERRRREEDARRRDVDRAYQSMLTAWERRERDAERARERERERQRDAERERQRHIKADLEHPDTDDELEPWRRRPLRGSRRLEERRKRRQRELDEDRADREKEVAEEVANNVGEGGAANDSDGGEGGGPAAKRQRADGEGDEQQQPQQQQNHQQQQQNHQQQQQAAKAAEVKADDPIYRAMLSAAAAAEPAEPPRAAASAGAASSGGVAAGAAAAAAAARPAARSGFGAGRGRGGGRGVVSALFGEDEEEEGTKRRQLKPIQYSAEEIAAVQDAAPAAAGAAPAPAAAPADPKEALRRVMSSIPATRDGIIAYPIKWAHYTPAAAQKVTAWVGKKVTEMLGAEEPDFVDFIMELLATHSAPEEVEKEAGEVLDEEAAPFVLKLYRVVIYETERAAMAAGGAA</sequence>
<feature type="compositionally biased region" description="Gly residues" evidence="2">
    <location>
        <begin position="236"/>
        <end position="261"/>
    </location>
</feature>
<feature type="region of interest" description="Disordered" evidence="2">
    <location>
        <begin position="305"/>
        <end position="449"/>
    </location>
</feature>
<comment type="caution">
    <text evidence="5">The sequence shown here is derived from an EMBL/GenBank/DDBJ whole genome shotgun (WGS) entry which is preliminary data.</text>
</comment>
<dbReference type="PROSITE" id="PS50102">
    <property type="entry name" value="RRM"/>
    <property type="match status" value="1"/>
</dbReference>
<dbReference type="Pfam" id="PF00076">
    <property type="entry name" value="RRM_1"/>
    <property type="match status" value="1"/>
</dbReference>
<protein>
    <recommendedName>
        <fullName evidence="7">PWI domain-containing protein</fullName>
    </recommendedName>
</protein>
<feature type="region of interest" description="Disordered" evidence="2">
    <location>
        <begin position="236"/>
        <end position="274"/>
    </location>
</feature>
<organism evidence="5 6">
    <name type="scientific">Raphidocelis subcapitata</name>
    <dbReference type="NCBI Taxonomy" id="307507"/>
    <lineage>
        <taxon>Eukaryota</taxon>
        <taxon>Viridiplantae</taxon>
        <taxon>Chlorophyta</taxon>
        <taxon>core chlorophytes</taxon>
        <taxon>Chlorophyceae</taxon>
        <taxon>CS clade</taxon>
        <taxon>Sphaeropleales</taxon>
        <taxon>Selenastraceae</taxon>
        <taxon>Raphidocelis</taxon>
    </lineage>
</organism>
<evidence type="ECO:0000313" key="5">
    <source>
        <dbReference type="EMBL" id="GBF89651.1"/>
    </source>
</evidence>
<dbReference type="SUPFAM" id="SSF54928">
    <property type="entry name" value="RNA-binding domain, RBD"/>
    <property type="match status" value="1"/>
</dbReference>
<dbReference type="Gene3D" id="3.30.70.330">
    <property type="match status" value="1"/>
</dbReference>
<feature type="domain" description="PWI" evidence="4">
    <location>
        <begin position="585"/>
        <end position="679"/>
    </location>
</feature>